<keyword evidence="1" id="KW-0812">Transmembrane</keyword>
<sequence length="52" mass="5681">MTELQGWWLLSMLAFVVGAILRHGKHYTDGAMFGALGIGFMLVVLARFALGL</sequence>
<accession>A0A0F9FGA4</accession>
<dbReference type="AlphaFoldDB" id="A0A0F9FGA4"/>
<organism evidence="2">
    <name type="scientific">marine sediment metagenome</name>
    <dbReference type="NCBI Taxonomy" id="412755"/>
    <lineage>
        <taxon>unclassified sequences</taxon>
        <taxon>metagenomes</taxon>
        <taxon>ecological metagenomes</taxon>
    </lineage>
</organism>
<comment type="caution">
    <text evidence="2">The sequence shown here is derived from an EMBL/GenBank/DDBJ whole genome shotgun (WGS) entry which is preliminary data.</text>
</comment>
<gene>
    <name evidence="2" type="ORF">LCGC14_2034360</name>
</gene>
<evidence type="ECO:0000256" key="1">
    <source>
        <dbReference type="SAM" id="Phobius"/>
    </source>
</evidence>
<protein>
    <submittedName>
        <fullName evidence="2">Uncharacterized protein</fullName>
    </submittedName>
</protein>
<reference evidence="2" key="1">
    <citation type="journal article" date="2015" name="Nature">
        <title>Complex archaea that bridge the gap between prokaryotes and eukaryotes.</title>
        <authorList>
            <person name="Spang A."/>
            <person name="Saw J.H."/>
            <person name="Jorgensen S.L."/>
            <person name="Zaremba-Niedzwiedzka K."/>
            <person name="Martijn J."/>
            <person name="Lind A.E."/>
            <person name="van Eijk R."/>
            <person name="Schleper C."/>
            <person name="Guy L."/>
            <person name="Ettema T.J."/>
        </authorList>
    </citation>
    <scope>NUCLEOTIDE SEQUENCE</scope>
</reference>
<proteinExistence type="predicted"/>
<keyword evidence="1" id="KW-0472">Membrane</keyword>
<feature type="transmembrane region" description="Helical" evidence="1">
    <location>
        <begin position="6"/>
        <end position="24"/>
    </location>
</feature>
<name>A0A0F9FGA4_9ZZZZ</name>
<keyword evidence="1" id="KW-1133">Transmembrane helix</keyword>
<evidence type="ECO:0000313" key="2">
    <source>
        <dbReference type="EMBL" id="KKL77486.1"/>
    </source>
</evidence>
<feature type="transmembrane region" description="Helical" evidence="1">
    <location>
        <begin position="31"/>
        <end position="50"/>
    </location>
</feature>
<dbReference type="EMBL" id="LAZR01023736">
    <property type="protein sequence ID" value="KKL77486.1"/>
    <property type="molecule type" value="Genomic_DNA"/>
</dbReference>